<keyword evidence="1" id="KW-0812">Transmembrane</keyword>
<protein>
    <recommendedName>
        <fullName evidence="4">Transmembrane protein 177</fullName>
    </recommendedName>
</protein>
<dbReference type="PANTHER" id="PTHR21824:SF4">
    <property type="entry name" value="TRANSMEMBRANE PROTEIN 177"/>
    <property type="match status" value="1"/>
</dbReference>
<dbReference type="Proteomes" id="UP001160148">
    <property type="component" value="Unassembled WGS sequence"/>
</dbReference>
<accession>A0AAV0VR91</accession>
<evidence type="ECO:0000313" key="3">
    <source>
        <dbReference type="Proteomes" id="UP001160148"/>
    </source>
</evidence>
<proteinExistence type="predicted"/>
<dbReference type="EMBL" id="CARXXK010000001">
    <property type="protein sequence ID" value="CAI6346913.1"/>
    <property type="molecule type" value="Genomic_DNA"/>
</dbReference>
<dbReference type="InterPro" id="IPR026620">
    <property type="entry name" value="TMEM177"/>
</dbReference>
<dbReference type="GO" id="GO:0016020">
    <property type="term" value="C:membrane"/>
    <property type="evidence" value="ECO:0007669"/>
    <property type="project" value="TreeGrafter"/>
</dbReference>
<feature type="transmembrane region" description="Helical" evidence="1">
    <location>
        <begin position="205"/>
        <end position="222"/>
    </location>
</feature>
<comment type="caution">
    <text evidence="2">The sequence shown here is derived from an EMBL/GenBank/DDBJ whole genome shotgun (WGS) entry which is preliminary data.</text>
</comment>
<keyword evidence="1" id="KW-0472">Membrane</keyword>
<dbReference type="PANTHER" id="PTHR21824">
    <property type="entry name" value="TRANSMEMBRANE PROTEIN 177"/>
    <property type="match status" value="1"/>
</dbReference>
<evidence type="ECO:0008006" key="4">
    <source>
        <dbReference type="Google" id="ProtNLM"/>
    </source>
</evidence>
<name>A0AAV0VR91_9HEMI</name>
<keyword evidence="3" id="KW-1185">Reference proteome</keyword>
<reference evidence="2 3" key="1">
    <citation type="submission" date="2023-01" db="EMBL/GenBank/DDBJ databases">
        <authorList>
            <person name="Whitehead M."/>
        </authorList>
    </citation>
    <scope>NUCLEOTIDE SEQUENCE [LARGE SCALE GENOMIC DNA]</scope>
</reference>
<evidence type="ECO:0000256" key="1">
    <source>
        <dbReference type="SAM" id="Phobius"/>
    </source>
</evidence>
<feature type="transmembrane region" description="Helical" evidence="1">
    <location>
        <begin position="171"/>
        <end position="193"/>
    </location>
</feature>
<sequence length="315" mass="35815">MSKFKVTSDFVINALCTVTIGAGTIEYCSNIIFNGYHVKYLKEANKNNQPVPLSESLQKQHDDVIHDLKLTDFKKAFVKPFTAKGIYPVNVGCLNTRMGSYIGIPSIYDLNSVDDISNLNIADLNLQKQYTKLINDKSEFGQQFLKSLILSEAAKKYSIARELMLTDSHRIFIKSVLSAVVLMPMYALGSYVYNGLPPNPARVRMLALVLLSNIGVLVWFFARTATENFYQKKADEKVCDIGEEYIKGGIEYYETIIQRNLALRNILPDGENMYSKQGDQIEFISELSELPITYRKRYLENRLKNVINENKEPST</sequence>
<organism evidence="2 3">
    <name type="scientific">Macrosiphum euphorbiae</name>
    <name type="common">potato aphid</name>
    <dbReference type="NCBI Taxonomy" id="13131"/>
    <lineage>
        <taxon>Eukaryota</taxon>
        <taxon>Metazoa</taxon>
        <taxon>Ecdysozoa</taxon>
        <taxon>Arthropoda</taxon>
        <taxon>Hexapoda</taxon>
        <taxon>Insecta</taxon>
        <taxon>Pterygota</taxon>
        <taxon>Neoptera</taxon>
        <taxon>Paraneoptera</taxon>
        <taxon>Hemiptera</taxon>
        <taxon>Sternorrhyncha</taxon>
        <taxon>Aphidomorpha</taxon>
        <taxon>Aphidoidea</taxon>
        <taxon>Aphididae</taxon>
        <taxon>Macrosiphini</taxon>
        <taxon>Macrosiphum</taxon>
    </lineage>
</organism>
<keyword evidence="1" id="KW-1133">Transmembrane helix</keyword>
<evidence type="ECO:0000313" key="2">
    <source>
        <dbReference type="EMBL" id="CAI6346913.1"/>
    </source>
</evidence>
<dbReference type="AlphaFoldDB" id="A0AAV0VR91"/>
<gene>
    <name evidence="2" type="ORF">MEUPH1_LOCUS3765</name>
</gene>